<dbReference type="InterPro" id="IPR035979">
    <property type="entry name" value="RBD_domain_sf"/>
</dbReference>
<dbReference type="SMART" id="SM00360">
    <property type="entry name" value="RRM"/>
    <property type="match status" value="1"/>
</dbReference>
<evidence type="ECO:0000313" key="13">
    <source>
        <dbReference type="Ensembl" id="ENSEBUP00000023749.1"/>
    </source>
</evidence>
<keyword evidence="3" id="KW-0479">Metal-binding</keyword>
<evidence type="ECO:0000256" key="10">
    <source>
        <dbReference type="SAM" id="MobiDB-lite"/>
    </source>
</evidence>
<proteinExistence type="inferred from homology"/>
<evidence type="ECO:0000313" key="14">
    <source>
        <dbReference type="Proteomes" id="UP000694388"/>
    </source>
</evidence>
<feature type="compositionally biased region" description="Gly residues" evidence="10">
    <location>
        <begin position="340"/>
        <end position="382"/>
    </location>
</feature>
<name>A0A8C4R1W7_EPTBU</name>
<dbReference type="PROSITE" id="PS50199">
    <property type="entry name" value="ZF_RANBP2_2"/>
    <property type="match status" value="1"/>
</dbReference>
<dbReference type="Proteomes" id="UP000694388">
    <property type="component" value="Unplaced"/>
</dbReference>
<keyword evidence="5" id="KW-0862">Zinc</keyword>
<dbReference type="InterPro" id="IPR034870">
    <property type="entry name" value="TET_fam"/>
</dbReference>
<evidence type="ECO:0000259" key="12">
    <source>
        <dbReference type="PROSITE" id="PS50199"/>
    </source>
</evidence>
<dbReference type="Ensembl" id="ENSEBUT00000024325.1">
    <property type="protein sequence ID" value="ENSEBUP00000023749.1"/>
    <property type="gene ID" value="ENSEBUG00000014632.1"/>
</dbReference>
<keyword evidence="7" id="KW-0539">Nucleus</keyword>
<dbReference type="InterPro" id="IPR001876">
    <property type="entry name" value="Znf_RanBP2"/>
</dbReference>
<dbReference type="GO" id="GO:0005634">
    <property type="term" value="C:nucleus"/>
    <property type="evidence" value="ECO:0007669"/>
    <property type="project" value="UniProtKB-SubCell"/>
</dbReference>
<feature type="compositionally biased region" description="Acidic residues" evidence="10">
    <location>
        <begin position="175"/>
        <end position="185"/>
    </location>
</feature>
<keyword evidence="14" id="KW-1185">Reference proteome</keyword>
<dbReference type="GO" id="GO:0003723">
    <property type="term" value="F:RNA binding"/>
    <property type="evidence" value="ECO:0007669"/>
    <property type="project" value="UniProtKB-UniRule"/>
</dbReference>
<accession>A0A8C4R1W7</accession>
<evidence type="ECO:0000256" key="3">
    <source>
        <dbReference type="ARBA" id="ARBA00022723"/>
    </source>
</evidence>
<comment type="subcellular location">
    <subcellularLocation>
        <location evidence="1">Nucleus</location>
    </subcellularLocation>
</comment>
<evidence type="ECO:0000256" key="6">
    <source>
        <dbReference type="ARBA" id="ARBA00022884"/>
    </source>
</evidence>
<dbReference type="Gene3D" id="4.10.1060.10">
    <property type="entry name" value="Zinc finger, RanBP2-type"/>
    <property type="match status" value="1"/>
</dbReference>
<dbReference type="InterPro" id="IPR036443">
    <property type="entry name" value="Znf_RanBP2_sf"/>
</dbReference>
<dbReference type="InterPro" id="IPR012677">
    <property type="entry name" value="Nucleotide-bd_a/b_plait_sf"/>
</dbReference>
<protein>
    <submittedName>
        <fullName evidence="13">FUS RNA binding protein</fullName>
    </submittedName>
</protein>
<feature type="compositionally biased region" description="Polar residues" evidence="10">
    <location>
        <begin position="65"/>
        <end position="94"/>
    </location>
</feature>
<evidence type="ECO:0000256" key="8">
    <source>
        <dbReference type="PROSITE-ProRule" id="PRU00176"/>
    </source>
</evidence>
<dbReference type="GeneTree" id="ENSGT00940000157290"/>
<dbReference type="Pfam" id="PF00076">
    <property type="entry name" value="RRM_1"/>
    <property type="match status" value="1"/>
</dbReference>
<reference evidence="13" key="1">
    <citation type="submission" date="2025-08" db="UniProtKB">
        <authorList>
            <consortium name="Ensembl"/>
        </authorList>
    </citation>
    <scope>IDENTIFICATION</scope>
</reference>
<reference evidence="13" key="2">
    <citation type="submission" date="2025-09" db="UniProtKB">
        <authorList>
            <consortium name="Ensembl"/>
        </authorList>
    </citation>
    <scope>IDENTIFICATION</scope>
</reference>
<dbReference type="FunFam" id="3.30.70.330:FF:000127">
    <property type="entry name" value="RNA-binding protein EWS isoform 1"/>
    <property type="match status" value="1"/>
</dbReference>
<dbReference type="AlphaFoldDB" id="A0A8C4R1W7"/>
<dbReference type="OMA" id="REYQSYE"/>
<feature type="compositionally biased region" description="Basic and acidic residues" evidence="10">
    <location>
        <begin position="158"/>
        <end position="171"/>
    </location>
</feature>
<dbReference type="PANTHER" id="PTHR23238">
    <property type="entry name" value="RNA BINDING PROTEIN"/>
    <property type="match status" value="1"/>
</dbReference>
<dbReference type="SUPFAM" id="SSF54928">
    <property type="entry name" value="RNA-binding domain, RBD"/>
    <property type="match status" value="1"/>
</dbReference>
<dbReference type="SMART" id="SM00547">
    <property type="entry name" value="ZnF_RBZ"/>
    <property type="match status" value="1"/>
</dbReference>
<dbReference type="PROSITE" id="PS01358">
    <property type="entry name" value="ZF_RANBP2_1"/>
    <property type="match status" value="1"/>
</dbReference>
<keyword evidence="6 8" id="KW-0694">RNA-binding</keyword>
<dbReference type="Pfam" id="PF00641">
    <property type="entry name" value="Zn_ribbon_RanBP"/>
    <property type="match status" value="1"/>
</dbReference>
<dbReference type="GO" id="GO:0008270">
    <property type="term" value="F:zinc ion binding"/>
    <property type="evidence" value="ECO:0007669"/>
    <property type="project" value="UniProtKB-KW"/>
</dbReference>
<evidence type="ECO:0000256" key="5">
    <source>
        <dbReference type="ARBA" id="ARBA00022833"/>
    </source>
</evidence>
<evidence type="ECO:0000256" key="1">
    <source>
        <dbReference type="ARBA" id="ARBA00004123"/>
    </source>
</evidence>
<evidence type="ECO:0000259" key="11">
    <source>
        <dbReference type="PROSITE" id="PS50102"/>
    </source>
</evidence>
<feature type="domain" description="RRM" evidence="11">
    <location>
        <begin position="189"/>
        <end position="275"/>
    </location>
</feature>
<organism evidence="13 14">
    <name type="scientific">Eptatretus burgeri</name>
    <name type="common">Inshore hagfish</name>
    <dbReference type="NCBI Taxonomy" id="7764"/>
    <lineage>
        <taxon>Eukaryota</taxon>
        <taxon>Metazoa</taxon>
        <taxon>Chordata</taxon>
        <taxon>Craniata</taxon>
        <taxon>Vertebrata</taxon>
        <taxon>Cyclostomata</taxon>
        <taxon>Myxini</taxon>
        <taxon>Myxiniformes</taxon>
        <taxon>Myxinidae</taxon>
        <taxon>Eptatretinae</taxon>
        <taxon>Eptatretus</taxon>
    </lineage>
</organism>
<feature type="compositionally biased region" description="Polar residues" evidence="10">
    <location>
        <begin position="24"/>
        <end position="36"/>
    </location>
</feature>
<dbReference type="SUPFAM" id="SSF90209">
    <property type="entry name" value="Ran binding protein zinc finger-like"/>
    <property type="match status" value="1"/>
</dbReference>
<feature type="compositionally biased region" description="Basic and acidic residues" evidence="10">
    <location>
        <begin position="383"/>
        <end position="398"/>
    </location>
</feature>
<sequence length="398" mass="42977">MASSEYSYSTQPDQQSQSYGGYQEQNTQGYSQGNQNYPYPHPPAPAPSQYPGDPSAVSYHGYGGYQSQAGEGSWASQNRGQEESVYSQTGQRRTSSYGYSSGYREDKNDEQERPGVFHGHRSSESSSTRDYHGDRSSHTESREYQSYERKSGGGGSDYRSRPSESTRDRSVPEGGYEESADDVDNSDNNTIFVEGLGEDVSVDDIATYFKQIGIIKTQKRTGRPMVNLYTDRDSGKSKGEATVSFDDPPSARAAIDWFNGKQLNGYKIKVSFATQRPDFGSNWKGRGRGGGFGGGGRGGGGGGGGREGDWPCPDPSCGNTNFAWRNECNKCRTPRADGGFSRGRGGGYRGSRGGGGADMGGWRGGGGGGGFRGGRGGWGGGKMDGRSDLRYEHRERPY</sequence>
<comment type="similarity">
    <text evidence="2">Belongs to the RRM TET family.</text>
</comment>
<dbReference type="GO" id="GO:0006355">
    <property type="term" value="P:regulation of DNA-templated transcription"/>
    <property type="evidence" value="ECO:0007669"/>
    <property type="project" value="InterPro"/>
</dbReference>
<keyword evidence="4 9" id="KW-0863">Zinc-finger</keyword>
<feature type="compositionally biased region" description="Gly residues" evidence="10">
    <location>
        <begin position="288"/>
        <end position="305"/>
    </location>
</feature>
<evidence type="ECO:0000256" key="2">
    <source>
        <dbReference type="ARBA" id="ARBA00008448"/>
    </source>
</evidence>
<feature type="compositionally biased region" description="Pro residues" evidence="10">
    <location>
        <begin position="39"/>
        <end position="48"/>
    </location>
</feature>
<feature type="compositionally biased region" description="Polar residues" evidence="10">
    <location>
        <begin position="1"/>
        <end position="13"/>
    </location>
</feature>
<feature type="region of interest" description="Disordered" evidence="10">
    <location>
        <begin position="279"/>
        <end position="307"/>
    </location>
</feature>
<feature type="region of interest" description="Disordered" evidence="10">
    <location>
        <begin position="334"/>
        <end position="398"/>
    </location>
</feature>
<dbReference type="PROSITE" id="PS50102">
    <property type="entry name" value="RRM"/>
    <property type="match status" value="1"/>
</dbReference>
<feature type="compositionally biased region" description="Basic and acidic residues" evidence="10">
    <location>
        <begin position="103"/>
        <end position="151"/>
    </location>
</feature>
<feature type="domain" description="RanBP2-type" evidence="12">
    <location>
        <begin position="306"/>
        <end position="337"/>
    </location>
</feature>
<evidence type="ECO:0000256" key="9">
    <source>
        <dbReference type="PROSITE-ProRule" id="PRU00322"/>
    </source>
</evidence>
<evidence type="ECO:0000256" key="7">
    <source>
        <dbReference type="ARBA" id="ARBA00023242"/>
    </source>
</evidence>
<feature type="compositionally biased region" description="Low complexity" evidence="10">
    <location>
        <begin position="14"/>
        <end position="23"/>
    </location>
</feature>
<feature type="region of interest" description="Disordered" evidence="10">
    <location>
        <begin position="1"/>
        <end position="187"/>
    </location>
</feature>
<dbReference type="InterPro" id="IPR000504">
    <property type="entry name" value="RRM_dom"/>
</dbReference>
<dbReference type="Gene3D" id="3.30.70.330">
    <property type="match status" value="1"/>
</dbReference>
<evidence type="ECO:0000256" key="4">
    <source>
        <dbReference type="ARBA" id="ARBA00022771"/>
    </source>
</evidence>